<dbReference type="Proteomes" id="UP000053235">
    <property type="component" value="Unassembled WGS sequence"/>
</dbReference>
<dbReference type="RefSeq" id="WP_055671159.1">
    <property type="nucleotide sequence ID" value="NZ_CXWD01000004.1"/>
</dbReference>
<sequence length="333" mass="35717">MVSDANTNDSGSGSQIDYNTKHVYFYLPKVPAEDGEVADNIDLGAIFRLGGYCDLEQQAHKVPADEQHYYPQKHIESQGAGSDSVYQASAGSSTESSHGILMACDGHFLLKAAEKMFVETGDHHLQVNGDYEHDTTGSVNVQSGDIMKLKSGTNKTLTLNAGDKTGDMELLANNKTETVQGNRTTTTSGDNSDTTSGSDSKITWGFTKKINGGVNWTAFIEGQLVTATWGLQVYLGTLIKVYPVSEVVLAGMRFQATGLNVASVQTQVGYKALSADTFAAKVSTVLTGLVDQQIQITQATLTTQQRAVQANVDELQARQVEMDANIVGIVSFL</sequence>
<accession>A0A0M6ZX54</accession>
<evidence type="ECO:0000313" key="2">
    <source>
        <dbReference type="EMBL" id="CTQ67348.1"/>
    </source>
</evidence>
<feature type="region of interest" description="Disordered" evidence="1">
    <location>
        <begin position="176"/>
        <end position="198"/>
    </location>
</feature>
<keyword evidence="3" id="KW-1185">Reference proteome</keyword>
<protein>
    <submittedName>
        <fullName evidence="2">Uncharacterized protein</fullName>
    </submittedName>
</protein>
<dbReference type="AlphaFoldDB" id="A0A0M6ZX54"/>
<proteinExistence type="predicted"/>
<reference evidence="3" key="1">
    <citation type="submission" date="2015-07" db="EMBL/GenBank/DDBJ databases">
        <authorList>
            <person name="Rodrigo-Torres Lidia"/>
            <person name="Arahal R.David."/>
        </authorList>
    </citation>
    <scope>NUCLEOTIDE SEQUENCE [LARGE SCALE GENOMIC DNA]</scope>
    <source>
        <strain evidence="3">CECT 5112</strain>
    </source>
</reference>
<dbReference type="EMBL" id="CXWD01000004">
    <property type="protein sequence ID" value="CTQ67348.1"/>
    <property type="molecule type" value="Genomic_DNA"/>
</dbReference>
<evidence type="ECO:0000313" key="3">
    <source>
        <dbReference type="Proteomes" id="UP000053235"/>
    </source>
</evidence>
<evidence type="ECO:0000256" key="1">
    <source>
        <dbReference type="SAM" id="MobiDB-lite"/>
    </source>
</evidence>
<name>A0A0M6ZX54_9HYPH</name>
<feature type="compositionally biased region" description="Low complexity" evidence="1">
    <location>
        <begin position="184"/>
        <end position="198"/>
    </location>
</feature>
<gene>
    <name evidence="2" type="ORF">LAX5112_01344</name>
</gene>
<organism evidence="2 3">
    <name type="scientific">Roseibium alexandrii</name>
    <dbReference type="NCBI Taxonomy" id="388408"/>
    <lineage>
        <taxon>Bacteria</taxon>
        <taxon>Pseudomonadati</taxon>
        <taxon>Pseudomonadota</taxon>
        <taxon>Alphaproteobacteria</taxon>
        <taxon>Hyphomicrobiales</taxon>
        <taxon>Stappiaceae</taxon>
        <taxon>Roseibium</taxon>
    </lineage>
</organism>
<dbReference type="OrthoDB" id="8338502at2"/>